<comment type="similarity">
    <text evidence="4">Belongs to the peptidase S8 family.</text>
</comment>
<dbReference type="Pfam" id="PF02225">
    <property type="entry name" value="PA"/>
    <property type="match status" value="1"/>
</dbReference>
<sequence length="1105" mass="113308">MSKFAGLKKSTLAMALAGSATLAAAAVGAIAMRDASPAWSAALGGTRLAAGGGSGAKSDQATPSPRTPYIVVYREEPLASYRGGVRGFAAPARLRSATGMSGGKLDVSSAAARSYVAHLQQAQRSHETRISSVVGRSLRVRQRLQHALNASIVDLSPAEAARVRKLPDVALVEPNRLYDLATDVGPALIGASVLWDALPGGFKGEGVVFNILDTGINFGSPSFAATDQKGYTHANPLGSGHYLGSCAPGGVDEGRCNDKLIGGYDFVCGPPVNACTGTTLREEPGFGDNDSHGSHTSSTAAGNFRTALFKGNEVRISGVAPHANIIMSDVCYYDVAGGRGSCPSTAMVSAVDQAVADGIVDVISFSISGGKDPWNESVSLAFLNANDAGIFVAAAAGNDGSGVGTVHHQEPWTASVAASTHTRGNYGLLLKIAGPAPVPEALSSALLTESSAGPRLNATLPNTTPVVLSPTWGTPNDGCAPFPANAFQGAIAVISRNSVNCTYSVRAQNAANAGARVALVVNYADSSFGTSGSASIPLLVTTQAIGDALNAFHAAHPGQVSGGIPYPPVPLPVTPDVLAGFSGRGPAGTFDLVKPDIAAPGVNILAAISGTAITGSENAVGLLSGTSMATPHLAGTAGLVRQMRPDWTPAEVKSALMMTAERKVWKEDGTTPADAFSMGAGRVQVDRAVRAGLVLDETKTGYLAANPAIGGKVSALNLPSLGDGDCYRSCTFERSFRNPTDATVMYRVKLEGLRGYTSAPVLRVPAGASRTLAVTIDSGNLRGDGSWHFGSVELVPIGMGGKASPALHLPVAVSVLPPSIAVTPQEIAVSLQAGSAGYASFSVGNDGGSPLRYLLDNTGVATRTHIDQRVEGGFGWESSIFSDRPGAAYLAADDFTLTEPTQIAKLYTPGFMASGKLASAASALTWSIYPDLNGNPAGDPETAPHAAAWTFSATPTAPGVTIGSPNQSVSLDLAAAGQNPTLPAGHYWLVVNATTSFANRWLWMLSTVDGDGSFRLRRAAPWGVRNDEPGMAYTMQVRNTCGTPWLGAVVDGATGSIQPGAGRNLRIRVDAAGLSPGQHIGYVCVASNDPLEPKVAARVRLTVTP</sequence>
<dbReference type="PROSITE" id="PS51892">
    <property type="entry name" value="SUBTILASE"/>
    <property type="match status" value="1"/>
</dbReference>
<dbReference type="PANTHER" id="PTHR10795">
    <property type="entry name" value="PROPROTEIN CONVERTASE SUBTILISIN/KEXIN"/>
    <property type="match status" value="1"/>
</dbReference>
<dbReference type="EMBL" id="CP093547">
    <property type="protein sequence ID" value="UNP31901.1"/>
    <property type="molecule type" value="Genomic_DNA"/>
</dbReference>
<evidence type="ECO:0000313" key="8">
    <source>
        <dbReference type="EMBL" id="UNP31901.1"/>
    </source>
</evidence>
<gene>
    <name evidence="8" type="ORF">MOV92_11880</name>
</gene>
<organism evidence="8 9">
    <name type="scientific">Lysobacter gummosus</name>
    <dbReference type="NCBI Taxonomy" id="262324"/>
    <lineage>
        <taxon>Bacteria</taxon>
        <taxon>Pseudomonadati</taxon>
        <taxon>Pseudomonadota</taxon>
        <taxon>Gammaproteobacteria</taxon>
        <taxon>Lysobacterales</taxon>
        <taxon>Lysobacteraceae</taxon>
        <taxon>Lysobacter</taxon>
    </lineage>
</organism>
<dbReference type="Pfam" id="PF00082">
    <property type="entry name" value="Peptidase_S8"/>
    <property type="match status" value="1"/>
</dbReference>
<feature type="chain" id="PRO_5046367864" evidence="5">
    <location>
        <begin position="26"/>
        <end position="1105"/>
    </location>
</feature>
<evidence type="ECO:0000313" key="9">
    <source>
        <dbReference type="Proteomes" id="UP000829194"/>
    </source>
</evidence>
<dbReference type="SUPFAM" id="SSF52743">
    <property type="entry name" value="Subtilisin-like"/>
    <property type="match status" value="1"/>
</dbReference>
<keyword evidence="2 4" id="KW-0378">Hydrolase</keyword>
<reference evidence="8 9" key="1">
    <citation type="submission" date="2022-03" db="EMBL/GenBank/DDBJ databases">
        <title>Complete genome sequence of Lysobacter capsici VKM B-2533 and Lysobacter gummosus 10.1.1, promising sources of lytic agents.</title>
        <authorList>
            <person name="Tarlachkov S.V."/>
            <person name="Kudryakova I.V."/>
            <person name="Afoshin A.S."/>
            <person name="Leontyevskaya E.A."/>
            <person name="Leontyevskaya N.V."/>
        </authorList>
    </citation>
    <scope>NUCLEOTIDE SEQUENCE [LARGE SCALE GENOMIC DNA]</scope>
    <source>
        <strain evidence="8 9">10.1.1</strain>
    </source>
</reference>
<evidence type="ECO:0000256" key="4">
    <source>
        <dbReference type="PROSITE-ProRule" id="PRU01240"/>
    </source>
</evidence>
<feature type="active site" description="Charge relay system" evidence="4">
    <location>
        <position position="627"/>
    </location>
</feature>
<dbReference type="InterPro" id="IPR036852">
    <property type="entry name" value="Peptidase_S8/S53_dom_sf"/>
</dbReference>
<keyword evidence="5" id="KW-0732">Signal</keyword>
<name>A0ABY3XJS1_9GAMM</name>
<proteinExistence type="inferred from homology"/>
<feature type="signal peptide" evidence="5">
    <location>
        <begin position="1"/>
        <end position="25"/>
    </location>
</feature>
<keyword evidence="3 4" id="KW-0720">Serine protease</keyword>
<dbReference type="Gene3D" id="3.40.50.200">
    <property type="entry name" value="Peptidase S8/S53 domain"/>
    <property type="match status" value="1"/>
</dbReference>
<dbReference type="InterPro" id="IPR045051">
    <property type="entry name" value="SBT"/>
</dbReference>
<dbReference type="InterPro" id="IPR000209">
    <property type="entry name" value="Peptidase_S8/S53_dom"/>
</dbReference>
<accession>A0ABY3XJS1</accession>
<evidence type="ECO:0000256" key="1">
    <source>
        <dbReference type="ARBA" id="ARBA00022670"/>
    </source>
</evidence>
<evidence type="ECO:0000256" key="2">
    <source>
        <dbReference type="ARBA" id="ARBA00022801"/>
    </source>
</evidence>
<evidence type="ECO:0000259" key="7">
    <source>
        <dbReference type="Pfam" id="PF02225"/>
    </source>
</evidence>
<evidence type="ECO:0000256" key="5">
    <source>
        <dbReference type="SAM" id="SignalP"/>
    </source>
</evidence>
<evidence type="ECO:0000256" key="3">
    <source>
        <dbReference type="ARBA" id="ARBA00022825"/>
    </source>
</evidence>
<feature type="active site" description="Charge relay system" evidence="4">
    <location>
        <position position="213"/>
    </location>
</feature>
<feature type="active site" description="Charge relay system" evidence="4">
    <location>
        <position position="292"/>
    </location>
</feature>
<dbReference type="RefSeq" id="WP_083512484.1">
    <property type="nucleotide sequence ID" value="NZ_CP011131.1"/>
</dbReference>
<dbReference type="PRINTS" id="PR00723">
    <property type="entry name" value="SUBTILISIN"/>
</dbReference>
<keyword evidence="9" id="KW-1185">Reference proteome</keyword>
<evidence type="ECO:0000259" key="6">
    <source>
        <dbReference type="Pfam" id="PF00082"/>
    </source>
</evidence>
<feature type="domain" description="Peptidase S8/S53" evidence="6">
    <location>
        <begin position="204"/>
        <end position="681"/>
    </location>
</feature>
<dbReference type="InterPro" id="IPR015500">
    <property type="entry name" value="Peptidase_S8_subtilisin-rel"/>
</dbReference>
<keyword evidence="1 4" id="KW-0645">Protease</keyword>
<protein>
    <submittedName>
        <fullName evidence="8">S8 family serine peptidase</fullName>
    </submittedName>
</protein>
<dbReference type="Gene3D" id="3.50.30.30">
    <property type="match status" value="1"/>
</dbReference>
<feature type="domain" description="PA" evidence="7">
    <location>
        <begin position="463"/>
        <end position="549"/>
    </location>
</feature>
<dbReference type="InterPro" id="IPR003137">
    <property type="entry name" value="PA_domain"/>
</dbReference>
<dbReference type="Proteomes" id="UP000829194">
    <property type="component" value="Chromosome"/>
</dbReference>